<dbReference type="Proteomes" id="UP000002431">
    <property type="component" value="Chromosome"/>
</dbReference>
<dbReference type="RefSeq" id="WP_011530774.1">
    <property type="nucleotide sequence ID" value="NC_008025.1"/>
</dbReference>
<sequence length="280" mass="27649">MRRALFLLAALALGAAPRGAQATTAPPLTLTQQAKKADVIIRATLGTPSTVKDGEVTWLVYPLTVTETVAGDPASLPQLDGKPALYLLSGVEGLPDLRAGQDAFLLLYSKRLDSPIVGFAQGLYPVENGKVQRPGTDTAASADTSAAGSNAGTNAQAAPTTPPGSTTAPSATAPGDSTGAAIPTTPNTTPNPGPTPGTSPATTTPGSAIATPTPTTTPGPSTTPASLGAASPTLGTANPANPAPATSPATVSTPAPNDPNAIPSDPAQFRDALIAARRAK</sequence>
<dbReference type="STRING" id="319795.Dgeo_1645"/>
<feature type="compositionally biased region" description="Low complexity" evidence="1">
    <location>
        <begin position="135"/>
        <end position="188"/>
    </location>
</feature>
<accession>Q1IXU4</accession>
<feature type="region of interest" description="Disordered" evidence="1">
    <location>
        <begin position="130"/>
        <end position="280"/>
    </location>
</feature>
<dbReference type="AlphaFoldDB" id="Q1IXU4"/>
<evidence type="ECO:0000313" key="4">
    <source>
        <dbReference type="Proteomes" id="UP000002431"/>
    </source>
</evidence>
<evidence type="ECO:0000313" key="3">
    <source>
        <dbReference type="EMBL" id="ABF45940.1"/>
    </source>
</evidence>
<evidence type="ECO:0000256" key="1">
    <source>
        <dbReference type="SAM" id="MobiDB-lite"/>
    </source>
</evidence>
<keyword evidence="2" id="KW-0732">Signal</keyword>
<evidence type="ECO:0000256" key="2">
    <source>
        <dbReference type="SAM" id="SignalP"/>
    </source>
</evidence>
<reference evidence="3" key="1">
    <citation type="submission" date="2006-04" db="EMBL/GenBank/DDBJ databases">
        <title>Complete sequence of chromosome of Deinococcus geothermalis DSM 11300.</title>
        <authorList>
            <consortium name="US DOE Joint Genome Institute"/>
            <person name="Copeland A."/>
            <person name="Lucas S."/>
            <person name="Lapidus A."/>
            <person name="Barry K."/>
            <person name="Detter J.C."/>
            <person name="Glavina del Rio T."/>
            <person name="Hammon N."/>
            <person name="Israni S."/>
            <person name="Dalin E."/>
            <person name="Tice H."/>
            <person name="Pitluck S."/>
            <person name="Brettin T."/>
            <person name="Bruce D."/>
            <person name="Han C."/>
            <person name="Tapia R."/>
            <person name="Saunders E."/>
            <person name="Gilna P."/>
            <person name="Schmutz J."/>
            <person name="Larimer F."/>
            <person name="Land M."/>
            <person name="Hauser L."/>
            <person name="Kyrpides N."/>
            <person name="Kim E."/>
            <person name="Daly M.J."/>
            <person name="Fredrickson J.K."/>
            <person name="Makarova K.S."/>
            <person name="Gaidamakova E.K."/>
            <person name="Zhai M."/>
            <person name="Richardson P."/>
        </authorList>
    </citation>
    <scope>NUCLEOTIDE SEQUENCE</scope>
    <source>
        <strain evidence="3">DSM 11300</strain>
    </source>
</reference>
<dbReference type="EMBL" id="CP000359">
    <property type="protein sequence ID" value="ABF45940.1"/>
    <property type="molecule type" value="Genomic_DNA"/>
</dbReference>
<gene>
    <name evidence="3" type="ordered locus">Dgeo_1645</name>
</gene>
<name>Q1IXU4_DEIGD</name>
<proteinExistence type="predicted"/>
<dbReference type="HOGENOM" id="CLU_992967_0_0_0"/>
<feature type="compositionally biased region" description="Low complexity" evidence="1">
    <location>
        <begin position="198"/>
        <end position="226"/>
    </location>
</feature>
<dbReference type="KEGG" id="dge:Dgeo_1645"/>
<feature type="compositionally biased region" description="Low complexity" evidence="1">
    <location>
        <begin position="236"/>
        <end position="255"/>
    </location>
</feature>
<feature type="signal peptide" evidence="2">
    <location>
        <begin position="1"/>
        <end position="22"/>
    </location>
</feature>
<protein>
    <submittedName>
        <fullName evidence="3">Uncharacterized protein</fullName>
    </submittedName>
</protein>
<feature type="chain" id="PRO_5004191944" evidence="2">
    <location>
        <begin position="23"/>
        <end position="280"/>
    </location>
</feature>
<keyword evidence="4" id="KW-1185">Reference proteome</keyword>
<organism evidence="3 4">
    <name type="scientific">Deinococcus geothermalis (strain DSM 11300 / CIP 105573 / AG-3a)</name>
    <dbReference type="NCBI Taxonomy" id="319795"/>
    <lineage>
        <taxon>Bacteria</taxon>
        <taxon>Thermotogati</taxon>
        <taxon>Deinococcota</taxon>
        <taxon>Deinococci</taxon>
        <taxon>Deinococcales</taxon>
        <taxon>Deinococcaceae</taxon>
        <taxon>Deinococcus</taxon>
    </lineage>
</organism>